<dbReference type="SUPFAM" id="SSF101262">
    <property type="entry name" value="Methenyltetrahydrofolate cyclohydrolase-like"/>
    <property type="match status" value="1"/>
</dbReference>
<dbReference type="KEGG" id="sgy:Sgly_1891"/>
<dbReference type="Proteomes" id="UP000007488">
    <property type="component" value="Chromosome"/>
</dbReference>
<keyword evidence="3" id="KW-1185">Reference proteome</keyword>
<evidence type="ECO:0000259" key="1">
    <source>
        <dbReference type="Pfam" id="PF04961"/>
    </source>
</evidence>
<dbReference type="OrthoDB" id="7959174at2"/>
<name>F0T0A1_SYNGF</name>
<dbReference type="InterPro" id="IPR036178">
    <property type="entry name" value="Formintransfe-cycloase-like_sf"/>
</dbReference>
<dbReference type="Pfam" id="PF04961">
    <property type="entry name" value="FTCD_C"/>
    <property type="match status" value="1"/>
</dbReference>
<dbReference type="HOGENOM" id="CLU_088419_0_1_9"/>
<reference evidence="2 3" key="1">
    <citation type="journal article" date="2011" name="Stand. Genomic Sci.">
        <title>Complete genome sequence of Syntrophobotulus glycolicus type strain (FlGlyR).</title>
        <authorList>
            <person name="Han C."/>
            <person name="Mwirichia R."/>
            <person name="Chertkov O."/>
            <person name="Held B."/>
            <person name="Lapidus A."/>
            <person name="Nolan M."/>
            <person name="Lucas S."/>
            <person name="Hammon N."/>
            <person name="Deshpande S."/>
            <person name="Cheng J.F."/>
            <person name="Tapia R."/>
            <person name="Goodwin L."/>
            <person name="Pitluck S."/>
            <person name="Huntemann M."/>
            <person name="Liolios K."/>
            <person name="Ivanova N."/>
            <person name="Pagani I."/>
            <person name="Mavromatis K."/>
            <person name="Ovchinikova G."/>
            <person name="Pati A."/>
            <person name="Chen A."/>
            <person name="Palaniappan K."/>
            <person name="Land M."/>
            <person name="Hauser L."/>
            <person name="Brambilla E.M."/>
            <person name="Rohde M."/>
            <person name="Spring S."/>
            <person name="Sikorski J."/>
            <person name="Goker M."/>
            <person name="Woyke T."/>
            <person name="Bristow J."/>
            <person name="Eisen J.A."/>
            <person name="Markowitz V."/>
            <person name="Hugenholtz P."/>
            <person name="Kyrpides N.C."/>
            <person name="Klenk H.P."/>
            <person name="Detter J.C."/>
        </authorList>
    </citation>
    <scope>NUCLEOTIDE SEQUENCE [LARGE SCALE GENOMIC DNA]</scope>
    <source>
        <strain evidence="3">DSM 8271 / FlGlyR</strain>
    </source>
</reference>
<evidence type="ECO:0000313" key="3">
    <source>
        <dbReference type="Proteomes" id="UP000007488"/>
    </source>
</evidence>
<dbReference type="InterPro" id="IPR007044">
    <property type="entry name" value="Cyclodeamin/CycHdrlase"/>
</dbReference>
<sequence length="209" mass="22754">MSTALNWTIEEFLKQAASSAPTPGGGSVGAYVGALGASMVSMVANLTIGKEKYREFEPEVMLILEEAEQSLSILKDCMAEDMDVFGQFTAVYKLPKDTDEEKLARSSKIQEVLVSATEVPMKTAREALKIMHLAARLAPLGNKTAISDIGVAVYLADSAIQSALLSVDINLPQIKDQAYTDQINVEKRQILFTARSLCKETIPVVEKRL</sequence>
<dbReference type="EC" id="4.3.1.4" evidence="2"/>
<reference evidence="3" key="2">
    <citation type="submission" date="2011-02" db="EMBL/GenBank/DDBJ databases">
        <title>The complete genome of Syntrophobotulus glycolicus DSM 8271.</title>
        <authorList>
            <person name="Lucas S."/>
            <person name="Copeland A."/>
            <person name="Lapidus A."/>
            <person name="Bruce D."/>
            <person name="Goodwin L."/>
            <person name="Pitluck S."/>
            <person name="Kyrpides N."/>
            <person name="Mavromatis K."/>
            <person name="Pagani I."/>
            <person name="Ivanova N."/>
            <person name="Mikhailova N."/>
            <person name="Chertkov O."/>
            <person name="Held B."/>
            <person name="Detter J.C."/>
            <person name="Tapia R."/>
            <person name="Han C."/>
            <person name="Land M."/>
            <person name="Hauser L."/>
            <person name="Markowitz V."/>
            <person name="Cheng J.-F."/>
            <person name="Hugenholtz P."/>
            <person name="Woyke T."/>
            <person name="Wu D."/>
            <person name="Spring S."/>
            <person name="Schroeder M."/>
            <person name="Brambilla E."/>
            <person name="Klenk H.-P."/>
            <person name="Eisen J.A."/>
        </authorList>
    </citation>
    <scope>NUCLEOTIDE SEQUENCE [LARGE SCALE GENOMIC DNA]</scope>
    <source>
        <strain evidence="3">DSM 8271 / FlGlyR</strain>
    </source>
</reference>
<dbReference type="STRING" id="645991.Sgly_1891"/>
<organism evidence="2 3">
    <name type="scientific">Syntrophobotulus glycolicus (strain DSM 8271 / FlGlyR)</name>
    <dbReference type="NCBI Taxonomy" id="645991"/>
    <lineage>
        <taxon>Bacteria</taxon>
        <taxon>Bacillati</taxon>
        <taxon>Bacillota</taxon>
        <taxon>Clostridia</taxon>
        <taxon>Eubacteriales</taxon>
        <taxon>Desulfitobacteriaceae</taxon>
        <taxon>Syntrophobotulus</taxon>
    </lineage>
</organism>
<protein>
    <submittedName>
        <fullName evidence="2">Formimidoyltetrahydrofolate cyclodeaminase</fullName>
        <ecNumber evidence="2">4.3.1.4</ecNumber>
    </submittedName>
</protein>
<keyword evidence="2" id="KW-0456">Lyase</keyword>
<evidence type="ECO:0000313" key="2">
    <source>
        <dbReference type="EMBL" id="ADY56188.1"/>
    </source>
</evidence>
<dbReference type="eggNOG" id="COG3404">
    <property type="taxonomic scope" value="Bacteria"/>
</dbReference>
<gene>
    <name evidence="2" type="ordered locus">Sgly_1891</name>
</gene>
<dbReference type="Gene3D" id="1.20.120.680">
    <property type="entry name" value="Formiminotetrahydrofolate cyclodeaminase monomer, up-and-down helical bundle"/>
    <property type="match status" value="1"/>
</dbReference>
<feature type="domain" description="Cyclodeaminase/cyclohydrolase" evidence="1">
    <location>
        <begin position="8"/>
        <end position="187"/>
    </location>
</feature>
<dbReference type="GO" id="GO:0030412">
    <property type="term" value="F:formimidoyltetrahydrofolate cyclodeaminase activity"/>
    <property type="evidence" value="ECO:0007669"/>
    <property type="project" value="UniProtKB-EC"/>
</dbReference>
<dbReference type="RefSeq" id="WP_013625056.1">
    <property type="nucleotide sequence ID" value="NC_015172.1"/>
</dbReference>
<dbReference type="AlphaFoldDB" id="F0T0A1"/>
<dbReference type="EMBL" id="CP002547">
    <property type="protein sequence ID" value="ADY56188.1"/>
    <property type="molecule type" value="Genomic_DNA"/>
</dbReference>
<proteinExistence type="predicted"/>
<accession>F0T0A1</accession>